<sequence>MDGFLPALDGHYDAADQLTRYLRRRAEAQFERTHAEKRAVDTREEYEDRRERVREWFLDRIGGLPDRPEALAMETVGTDDRDGYRVERIVFESHPRFHVTANCYVPESEVPHPGVLFLCGHVDAGKADPLNQRACIELATNGVLVLVVDSLGQGEREQYPDTDLGADVVRGGVSEHCYAGQQCLTAGATLARYVVHDDRCALDVLATRDDVDSERLGVVGTSGGGLRTQFLGLLDDRVAVAAPCCSVTTRAEWLRTGKRIDAEQLLPGAIADGVDHDDFLAAMAPRPLLVGAAASDQYFPVEGVHDAVERARRVYDLSDVADRLELVVADEPHCSVYDLGDPVYEWLCAHLGVGEYSPRDEHAVVDPSALDCTTDGAVLTAFPDERTVTDLLRSDLDADRLRAASAGDPREDEAASDVRLRDRLVERFDLDRSAADRHPRTTRQTETDGFSVEHVWFRTERDPDVVVAGVLVSTLGVPARSPAVVCYEDGTEAVADPDRAAELRELAAERGTAFAFDPRGVGAVRNREIPIPHWVDAYDGVYGTEFELAYDALDDSLFGMRVFDVLCAAAFLRSRTDSQTVSLVGEGVGAYHALYAAGADERVDALGLRDLGPNFREMATSRDYPYDARLTVSDVLDCDVPDVFAALDERGVAVERGG</sequence>
<dbReference type="PANTHER" id="PTHR22946">
    <property type="entry name" value="DIENELACTONE HYDROLASE DOMAIN-CONTAINING PROTEIN-RELATED"/>
    <property type="match status" value="1"/>
</dbReference>
<evidence type="ECO:0000313" key="3">
    <source>
        <dbReference type="Proteomes" id="UP001597187"/>
    </source>
</evidence>
<reference evidence="2 3" key="1">
    <citation type="journal article" date="2019" name="Int. J. Syst. Evol. Microbiol.">
        <title>The Global Catalogue of Microorganisms (GCM) 10K type strain sequencing project: providing services to taxonomists for standard genome sequencing and annotation.</title>
        <authorList>
            <consortium name="The Broad Institute Genomics Platform"/>
            <consortium name="The Broad Institute Genome Sequencing Center for Infectious Disease"/>
            <person name="Wu L."/>
            <person name="Ma J."/>
        </authorList>
    </citation>
    <scope>NUCLEOTIDE SEQUENCE [LARGE SCALE GENOMIC DNA]</scope>
    <source>
        <strain evidence="2 3">CGMCC 1.12563</strain>
    </source>
</reference>
<evidence type="ECO:0000313" key="2">
    <source>
        <dbReference type="EMBL" id="MFD1513733.1"/>
    </source>
</evidence>
<dbReference type="InterPro" id="IPR008391">
    <property type="entry name" value="AXE1_dom"/>
</dbReference>
<dbReference type="RefSeq" id="WP_250873703.1">
    <property type="nucleotide sequence ID" value="NZ_JALXFV010000005.1"/>
</dbReference>
<dbReference type="Gene3D" id="3.40.50.1820">
    <property type="entry name" value="alpha/beta hydrolase"/>
    <property type="match status" value="2"/>
</dbReference>
<feature type="domain" description="Acetyl xylan esterase" evidence="1">
    <location>
        <begin position="85"/>
        <end position="239"/>
    </location>
</feature>
<evidence type="ECO:0000259" key="1">
    <source>
        <dbReference type="Pfam" id="PF05448"/>
    </source>
</evidence>
<dbReference type="EC" id="3.4.-.-" evidence="2"/>
<dbReference type="InterPro" id="IPR029058">
    <property type="entry name" value="AB_hydrolase_fold"/>
</dbReference>
<dbReference type="PANTHER" id="PTHR22946:SF8">
    <property type="entry name" value="ACETYL XYLAN ESTERASE DOMAIN-CONTAINING PROTEIN"/>
    <property type="match status" value="1"/>
</dbReference>
<dbReference type="Proteomes" id="UP001597187">
    <property type="component" value="Unassembled WGS sequence"/>
</dbReference>
<accession>A0ABD6AVY5</accession>
<dbReference type="InterPro" id="IPR050261">
    <property type="entry name" value="FrsA_esterase"/>
</dbReference>
<dbReference type="Pfam" id="PF05448">
    <property type="entry name" value="AXE1"/>
    <property type="match status" value="1"/>
</dbReference>
<dbReference type="AlphaFoldDB" id="A0ABD6AVY5"/>
<proteinExistence type="predicted"/>
<comment type="caution">
    <text evidence="2">The sequence shown here is derived from an EMBL/GenBank/DDBJ whole genome shotgun (WGS) entry which is preliminary data.</text>
</comment>
<dbReference type="SUPFAM" id="SSF53474">
    <property type="entry name" value="alpha/beta-Hydrolases"/>
    <property type="match status" value="2"/>
</dbReference>
<name>A0ABD6AVY5_9EURY</name>
<dbReference type="EMBL" id="JBHUDC010000005">
    <property type="protein sequence ID" value="MFD1513733.1"/>
    <property type="molecule type" value="Genomic_DNA"/>
</dbReference>
<organism evidence="2 3">
    <name type="scientific">Halomarina rubra</name>
    <dbReference type="NCBI Taxonomy" id="2071873"/>
    <lineage>
        <taxon>Archaea</taxon>
        <taxon>Methanobacteriati</taxon>
        <taxon>Methanobacteriota</taxon>
        <taxon>Stenosarchaea group</taxon>
        <taxon>Halobacteria</taxon>
        <taxon>Halobacteriales</taxon>
        <taxon>Natronomonadaceae</taxon>
        <taxon>Halomarina</taxon>
    </lineage>
</organism>
<keyword evidence="2" id="KW-0378">Hydrolase</keyword>
<protein>
    <submittedName>
        <fullName evidence="2">Alpha/beta hydrolase family protein</fullName>
        <ecNumber evidence="2">3.4.-.-</ecNumber>
    </submittedName>
</protein>
<dbReference type="GO" id="GO:0016787">
    <property type="term" value="F:hydrolase activity"/>
    <property type="evidence" value="ECO:0007669"/>
    <property type="project" value="UniProtKB-KW"/>
</dbReference>
<gene>
    <name evidence="2" type="ORF">ACFSBT_10635</name>
</gene>
<keyword evidence="3" id="KW-1185">Reference proteome</keyword>